<name>A0ABU9EDI7_9BACT</name>
<dbReference type="PROSITE" id="PS50880">
    <property type="entry name" value="TOPRIM"/>
    <property type="match status" value="1"/>
</dbReference>
<evidence type="ECO:0000256" key="1">
    <source>
        <dbReference type="ARBA" id="ARBA00022478"/>
    </source>
</evidence>
<keyword evidence="2 12" id="KW-0639">Primosome</keyword>
<accession>A0ABU9EDI7</accession>
<feature type="domain" description="Toprim" evidence="15">
    <location>
        <begin position="254"/>
        <end position="337"/>
    </location>
</feature>
<keyword evidence="6 13" id="KW-0479">Metal-binding</keyword>
<dbReference type="InterPro" id="IPR006295">
    <property type="entry name" value="DNA_primase_DnaG"/>
</dbReference>
<evidence type="ECO:0000256" key="8">
    <source>
        <dbReference type="ARBA" id="ARBA00022833"/>
    </source>
</evidence>
<dbReference type="PANTHER" id="PTHR30313">
    <property type="entry name" value="DNA PRIMASE"/>
    <property type="match status" value="1"/>
</dbReference>
<dbReference type="InterPro" id="IPR050219">
    <property type="entry name" value="DnaG_primase"/>
</dbReference>
<keyword evidence="17" id="KW-1185">Reference proteome</keyword>
<dbReference type="InterPro" id="IPR019475">
    <property type="entry name" value="DNA_primase_DnaB-bd"/>
</dbReference>
<dbReference type="Proteomes" id="UP001484239">
    <property type="component" value="Unassembled WGS sequence"/>
</dbReference>
<keyword evidence="8 13" id="KW-0862">Zinc</keyword>
<evidence type="ECO:0000313" key="17">
    <source>
        <dbReference type="Proteomes" id="UP001484239"/>
    </source>
</evidence>
<evidence type="ECO:0000259" key="15">
    <source>
        <dbReference type="PROSITE" id="PS50880"/>
    </source>
</evidence>
<dbReference type="SMART" id="SM00400">
    <property type="entry name" value="ZnF_CHCC"/>
    <property type="match status" value="1"/>
</dbReference>
<dbReference type="Pfam" id="PF10410">
    <property type="entry name" value="DnaB_bind"/>
    <property type="match status" value="1"/>
</dbReference>
<evidence type="ECO:0000256" key="4">
    <source>
        <dbReference type="ARBA" id="ARBA00022695"/>
    </source>
</evidence>
<dbReference type="InterPro" id="IPR006171">
    <property type="entry name" value="TOPRIM_dom"/>
</dbReference>
<dbReference type="RefSeq" id="WP_405276663.1">
    <property type="nucleotide sequence ID" value="NZ_CP144380.1"/>
</dbReference>
<dbReference type="InterPro" id="IPR002694">
    <property type="entry name" value="Znf_CHC2"/>
</dbReference>
<dbReference type="SUPFAM" id="SSF57783">
    <property type="entry name" value="Zinc beta-ribbon"/>
    <property type="match status" value="1"/>
</dbReference>
<evidence type="ECO:0000256" key="5">
    <source>
        <dbReference type="ARBA" id="ARBA00022705"/>
    </source>
</evidence>
<keyword evidence="3 12" id="KW-0808">Transferase</keyword>
<keyword evidence="10 12" id="KW-0238">DNA-binding</keyword>
<evidence type="ECO:0000256" key="11">
    <source>
        <dbReference type="ARBA" id="ARBA00023163"/>
    </source>
</evidence>
<keyword evidence="9" id="KW-0460">Magnesium</keyword>
<evidence type="ECO:0000256" key="7">
    <source>
        <dbReference type="ARBA" id="ARBA00022771"/>
    </source>
</evidence>
<comment type="catalytic activity">
    <reaction evidence="12">
        <text>ssDNA + n NTP = ssDNA/pppN(pN)n-1 hybrid + (n-1) diphosphate.</text>
        <dbReference type="EC" id="2.7.7.101"/>
    </reaction>
</comment>
<dbReference type="PANTHER" id="PTHR30313:SF2">
    <property type="entry name" value="DNA PRIMASE"/>
    <property type="match status" value="1"/>
</dbReference>
<keyword evidence="7" id="KW-0863">Zinc-finger</keyword>
<reference evidence="16 17" key="1">
    <citation type="submission" date="2024-02" db="EMBL/GenBank/DDBJ databases">
        <title>A novel Gemmatimonadota bacterium.</title>
        <authorList>
            <person name="Du Z.-J."/>
            <person name="Ye Y.-Q."/>
        </authorList>
    </citation>
    <scope>NUCLEOTIDE SEQUENCE [LARGE SCALE GENOMIC DNA]</scope>
    <source>
        <strain evidence="16 17">DH-20</strain>
    </source>
</reference>
<evidence type="ECO:0000256" key="13">
    <source>
        <dbReference type="PIRNR" id="PIRNR002811"/>
    </source>
</evidence>
<evidence type="ECO:0000313" key="16">
    <source>
        <dbReference type="EMBL" id="MEK9502133.1"/>
    </source>
</evidence>
<dbReference type="PIRSF" id="PIRSF002811">
    <property type="entry name" value="DnaG"/>
    <property type="match status" value="1"/>
</dbReference>
<comment type="cofactor">
    <cofactor evidence="13">
        <name>Zn(2+)</name>
        <dbReference type="ChEBI" id="CHEBI:29105"/>
    </cofactor>
    <text evidence="13">Binds 1 zinc ion per monomer.</text>
</comment>
<organism evidence="16 17">
    <name type="scientific">Gaopeijia maritima</name>
    <dbReference type="NCBI Taxonomy" id="3119007"/>
    <lineage>
        <taxon>Bacteria</taxon>
        <taxon>Pseudomonadati</taxon>
        <taxon>Gemmatimonadota</taxon>
        <taxon>Longimicrobiia</taxon>
        <taxon>Gaopeijiales</taxon>
        <taxon>Gaopeijiaceae</taxon>
        <taxon>Gaopeijia</taxon>
    </lineage>
</organism>
<sequence length="616" mass="68988">MISDDQLEEVKARADIVDIIGEDVELKKSGSSYMGKCPFHEDSTPSFSVKPGAGYHCFGCGAKGDAFTYLQERRGLDFMEAVRFIAGRTGVQLREVEREEEDPEVLFQRGVNAFAQDWFIERLSDATEGRRAREYLDRRGIDAETREAFGIGWAPDEWRAFRDAAAAHGIGDDDLLRMGLVKHSSKNPSGEPYDMFRGRVMFPIRNHRGMPIAFGGRVLDGGHPKYVNSTETPVYTKGKHLYGFDRARRKMREDGAMLVEGYMDLVSLAAAGFHNVVASLGTALTSDQARLIKQLGRAERVLILYDSDRAGLRATFRAADVLLAEGLEPMAVTLPPGEDPDTLVQKQGREALERHLADAIDIVDFKLKILADRGRLSTSAGKRDSLDRLLPTLRATSDDLLKGIYIGQVADRLGMRRETIEAELEKAPREPRGLPSSASTPTRPSAVRRGAPRQADRRSRSGPGWTILRILARDRERRHEHLNSILESIGPEDFKNDPERSIFQTFVDDPDLTGPRHGLDARAAQLLDELLAEVSDPDELASAGRMLHDSVSRLVEDRLHHEMDRLQRAIEDTDDVDEKRRLLLEKARLREEASAIGIRWAPALKKHARGFNEQSR</sequence>
<comment type="caution">
    <text evidence="12">Lacks conserved residue(s) required for the propagation of feature annotation.</text>
</comment>
<protein>
    <recommendedName>
        <fullName evidence="12 13">DNA primase</fullName>
        <ecNumber evidence="12">2.7.7.101</ecNumber>
    </recommendedName>
</protein>
<keyword evidence="4 12" id="KW-0548">Nucleotidyltransferase</keyword>
<evidence type="ECO:0000256" key="2">
    <source>
        <dbReference type="ARBA" id="ARBA00022515"/>
    </source>
</evidence>
<dbReference type="InterPro" id="IPR036977">
    <property type="entry name" value="DNA_primase_Znf_CHC2"/>
</dbReference>
<evidence type="ECO:0000256" key="6">
    <source>
        <dbReference type="ARBA" id="ARBA00022723"/>
    </source>
</evidence>
<keyword evidence="1 12" id="KW-0240">DNA-directed RNA polymerase</keyword>
<feature type="compositionally biased region" description="Low complexity" evidence="14">
    <location>
        <begin position="435"/>
        <end position="445"/>
    </location>
</feature>
<dbReference type="Pfam" id="PF08275">
    <property type="entry name" value="DNAG_N"/>
    <property type="match status" value="1"/>
</dbReference>
<comment type="subunit">
    <text evidence="12">Monomer. Interacts with DnaB.</text>
</comment>
<dbReference type="Gene3D" id="3.90.980.10">
    <property type="entry name" value="DNA primase, catalytic core, N-terminal domain"/>
    <property type="match status" value="1"/>
</dbReference>
<dbReference type="SUPFAM" id="SSF56731">
    <property type="entry name" value="DNA primase core"/>
    <property type="match status" value="1"/>
</dbReference>
<dbReference type="Pfam" id="PF01807">
    <property type="entry name" value="Zn_ribbon_DnaG"/>
    <property type="match status" value="1"/>
</dbReference>
<evidence type="ECO:0000256" key="14">
    <source>
        <dbReference type="SAM" id="MobiDB-lite"/>
    </source>
</evidence>
<gene>
    <name evidence="12 16" type="primary">dnaG</name>
    <name evidence="16" type="ORF">WI372_14165</name>
</gene>
<comment type="similarity">
    <text evidence="12 13">Belongs to the DnaG primase family.</text>
</comment>
<dbReference type="Gene3D" id="3.40.1360.10">
    <property type="match status" value="1"/>
</dbReference>
<dbReference type="InterPro" id="IPR030846">
    <property type="entry name" value="DnaG_bac"/>
</dbReference>
<dbReference type="Gene3D" id="3.90.580.10">
    <property type="entry name" value="Zinc finger, CHC2-type domain"/>
    <property type="match status" value="1"/>
</dbReference>
<evidence type="ECO:0000256" key="10">
    <source>
        <dbReference type="ARBA" id="ARBA00023125"/>
    </source>
</evidence>
<keyword evidence="5 12" id="KW-0235">DNA replication</keyword>
<dbReference type="EMBL" id="JBBHLI010000009">
    <property type="protein sequence ID" value="MEK9502133.1"/>
    <property type="molecule type" value="Genomic_DNA"/>
</dbReference>
<dbReference type="InterPro" id="IPR034151">
    <property type="entry name" value="TOPRIM_DnaG_bac"/>
</dbReference>
<feature type="region of interest" description="Disordered" evidence="14">
    <location>
        <begin position="424"/>
        <end position="461"/>
    </location>
</feature>
<dbReference type="NCBIfam" id="TIGR01391">
    <property type="entry name" value="dnaG"/>
    <property type="match status" value="1"/>
</dbReference>
<comment type="function">
    <text evidence="12 13">RNA polymerase that catalyzes the synthesis of short RNA molecules used as primers for DNA polymerase during DNA replication.</text>
</comment>
<dbReference type="CDD" id="cd03364">
    <property type="entry name" value="TOPRIM_DnaG_primases"/>
    <property type="match status" value="1"/>
</dbReference>
<evidence type="ECO:0000256" key="9">
    <source>
        <dbReference type="ARBA" id="ARBA00022842"/>
    </source>
</evidence>
<comment type="caution">
    <text evidence="16">The sequence shown here is derived from an EMBL/GenBank/DDBJ whole genome shotgun (WGS) entry which is preliminary data.</text>
</comment>
<dbReference type="EC" id="2.7.7.101" evidence="12"/>
<keyword evidence="11 12" id="KW-0804">Transcription</keyword>
<evidence type="ECO:0000256" key="12">
    <source>
        <dbReference type="HAMAP-Rule" id="MF_00974"/>
    </source>
</evidence>
<dbReference type="InterPro" id="IPR013264">
    <property type="entry name" value="DNAG_N"/>
</dbReference>
<evidence type="ECO:0000256" key="3">
    <source>
        <dbReference type="ARBA" id="ARBA00022679"/>
    </source>
</evidence>
<dbReference type="SMART" id="SM00493">
    <property type="entry name" value="TOPRIM"/>
    <property type="match status" value="1"/>
</dbReference>
<proteinExistence type="inferred from homology"/>
<dbReference type="Pfam" id="PF13155">
    <property type="entry name" value="Toprim_2"/>
    <property type="match status" value="1"/>
</dbReference>
<dbReference type="HAMAP" id="MF_00974">
    <property type="entry name" value="DNA_primase_DnaG"/>
    <property type="match status" value="1"/>
</dbReference>
<dbReference type="InterPro" id="IPR037068">
    <property type="entry name" value="DNA_primase_core_N_sf"/>
</dbReference>